<evidence type="ECO:0000313" key="5">
    <source>
        <dbReference type="Proteomes" id="UP000516421"/>
    </source>
</evidence>
<proteinExistence type="predicted"/>
<name>A0A7H2BIU1_9MICC</name>
<dbReference type="GO" id="GO:0006152">
    <property type="term" value="P:purine nucleoside catabolic process"/>
    <property type="evidence" value="ECO:0007669"/>
    <property type="project" value="TreeGrafter"/>
</dbReference>
<evidence type="ECO:0000256" key="2">
    <source>
        <dbReference type="ARBA" id="ARBA00023295"/>
    </source>
</evidence>
<dbReference type="KEGG" id="rama:IDM48_09450"/>
<dbReference type="InterPro" id="IPR001910">
    <property type="entry name" value="Inosine/uridine_hydrolase_dom"/>
</dbReference>
<keyword evidence="5" id="KW-1185">Reference proteome</keyword>
<dbReference type="PANTHER" id="PTHR12304">
    <property type="entry name" value="INOSINE-URIDINE PREFERRING NUCLEOSIDE HYDROLASE"/>
    <property type="match status" value="1"/>
</dbReference>
<dbReference type="GO" id="GO:0005829">
    <property type="term" value="C:cytosol"/>
    <property type="evidence" value="ECO:0007669"/>
    <property type="project" value="TreeGrafter"/>
</dbReference>
<dbReference type="Gene3D" id="3.90.245.10">
    <property type="entry name" value="Ribonucleoside hydrolase-like"/>
    <property type="match status" value="1"/>
</dbReference>
<evidence type="ECO:0000259" key="3">
    <source>
        <dbReference type="Pfam" id="PF01156"/>
    </source>
</evidence>
<gene>
    <name evidence="4" type="ORF">IDM48_09450</name>
</gene>
<reference evidence="4 5" key="1">
    <citation type="submission" date="2020-09" db="EMBL/GenBank/DDBJ databases">
        <title>Investigation of environmental microbe.</title>
        <authorList>
            <person name="Ou Y."/>
            <person name="Kang Q."/>
        </authorList>
    </citation>
    <scope>NUCLEOTIDE SEQUENCE [LARGE SCALE GENOMIC DNA]</scope>
    <source>
        <strain evidence="4 5">KJZ-9</strain>
    </source>
</reference>
<keyword evidence="2" id="KW-0326">Glycosidase</keyword>
<accession>A0A7H2BIU1</accession>
<dbReference type="AlphaFoldDB" id="A0A7H2BIU1"/>
<dbReference type="Pfam" id="PF01156">
    <property type="entry name" value="IU_nuc_hydro"/>
    <property type="match status" value="1"/>
</dbReference>
<dbReference type="InterPro" id="IPR023186">
    <property type="entry name" value="IUNH"/>
</dbReference>
<evidence type="ECO:0000256" key="1">
    <source>
        <dbReference type="ARBA" id="ARBA00022801"/>
    </source>
</evidence>
<dbReference type="EMBL" id="CP061538">
    <property type="protein sequence ID" value="QNV39587.1"/>
    <property type="molecule type" value="Genomic_DNA"/>
</dbReference>
<keyword evidence="1 4" id="KW-0378">Hydrolase</keyword>
<organism evidence="4 5">
    <name type="scientific">Rothia amarae</name>
    <dbReference type="NCBI Taxonomy" id="169480"/>
    <lineage>
        <taxon>Bacteria</taxon>
        <taxon>Bacillati</taxon>
        <taxon>Actinomycetota</taxon>
        <taxon>Actinomycetes</taxon>
        <taxon>Micrococcales</taxon>
        <taxon>Micrococcaceae</taxon>
        <taxon>Rothia</taxon>
    </lineage>
</organism>
<sequence>MNRNVQLFIDCDPGIDDLMALVYAAAHPRVDIVGAVASGGNVSTETVARNLRGVLHLAGVPEVPWALGAKDPLGQRLTTTEETHGLFGTGYAQLPLQAEPTNRGMGEGAQLWVDMANTYPGELDAVVLGPCTNLALALDLDPELPSKLRSLYIMGGALNHTGNTMPTTEWNIHTDPEAAYKVFETFSQPGLKCYPVLCPLDQTEKNEMTPELRARLCAGEAPVLKALDNALQFYMEFHESDGLGFIAHVHDPFVTALAVNDSLRTKGESEVLMLGESTATTIDVELDGRLTRGQTVADWRRRWNREHNARVLTSADTEEFFQHYIDTVRKAFAL</sequence>
<evidence type="ECO:0000313" key="4">
    <source>
        <dbReference type="EMBL" id="QNV39587.1"/>
    </source>
</evidence>
<dbReference type="Proteomes" id="UP000516421">
    <property type="component" value="Chromosome"/>
</dbReference>
<dbReference type="SUPFAM" id="SSF53590">
    <property type="entry name" value="Nucleoside hydrolase"/>
    <property type="match status" value="1"/>
</dbReference>
<feature type="domain" description="Inosine/uridine-preferring nucleoside hydrolase" evidence="3">
    <location>
        <begin position="8"/>
        <end position="322"/>
    </location>
</feature>
<protein>
    <submittedName>
        <fullName evidence="4">Nucleoside hydrolase</fullName>
    </submittedName>
</protein>
<dbReference type="GO" id="GO:0008477">
    <property type="term" value="F:purine nucleosidase activity"/>
    <property type="evidence" value="ECO:0007669"/>
    <property type="project" value="TreeGrafter"/>
</dbReference>
<dbReference type="PANTHER" id="PTHR12304:SF4">
    <property type="entry name" value="URIDINE NUCLEOSIDASE"/>
    <property type="match status" value="1"/>
</dbReference>
<dbReference type="InterPro" id="IPR036452">
    <property type="entry name" value="Ribo_hydro-like"/>
</dbReference>
<dbReference type="RefSeq" id="WP_190617112.1">
    <property type="nucleotide sequence ID" value="NZ_CP061538.1"/>
</dbReference>